<dbReference type="GO" id="GO:0005886">
    <property type="term" value="C:plasma membrane"/>
    <property type="evidence" value="ECO:0007669"/>
    <property type="project" value="TreeGrafter"/>
</dbReference>
<evidence type="ECO:0008006" key="6">
    <source>
        <dbReference type="Google" id="ProtNLM"/>
    </source>
</evidence>
<dbReference type="GO" id="GO:0009506">
    <property type="term" value="C:plasmodesma"/>
    <property type="evidence" value="ECO:0007669"/>
    <property type="project" value="TreeGrafter"/>
</dbReference>
<keyword evidence="3" id="KW-0812">Transmembrane</keyword>
<feature type="transmembrane region" description="Helical" evidence="3">
    <location>
        <begin position="27"/>
        <end position="52"/>
    </location>
</feature>
<evidence type="ECO:0000256" key="1">
    <source>
        <dbReference type="ARBA" id="ARBA00004370"/>
    </source>
</evidence>
<dbReference type="EMBL" id="CAMAPF010000990">
    <property type="protein sequence ID" value="CAH9135679.1"/>
    <property type="molecule type" value="Genomic_DNA"/>
</dbReference>
<keyword evidence="2 3" id="KW-0472">Membrane</keyword>
<sequence>MSMMMKKKSKENGHKCELAEVRQRATYVAEASCGCCVLCTAICFALVVPIFLASLPSYSVNYIHLPAPPPAAAPALNRTTGVVIIGNNNNNNNNNSRRLFFSLRLHNKMKLMSVKYDDLQLSFFFGGMPIGNATLPGFEQPRGHTTSKAGTVYVVDPPQGPVLLEAAAEAAVVLRVDLVTVVRYKSLFWYGKRRPFTVSNTAILPPIN</sequence>
<protein>
    <recommendedName>
        <fullName evidence="6">Late embryogenesis abundant protein LEA-2 subgroup domain-containing protein</fullName>
    </recommendedName>
</protein>
<evidence type="ECO:0000313" key="5">
    <source>
        <dbReference type="Proteomes" id="UP001152523"/>
    </source>
</evidence>
<evidence type="ECO:0000313" key="4">
    <source>
        <dbReference type="EMBL" id="CAH9135679.1"/>
    </source>
</evidence>
<dbReference type="InterPro" id="IPR044839">
    <property type="entry name" value="NDR1-like"/>
</dbReference>
<dbReference type="PANTHER" id="PTHR31415">
    <property type="entry name" value="OS05G0367900 PROTEIN"/>
    <property type="match status" value="1"/>
</dbReference>
<dbReference type="PANTHER" id="PTHR31415:SF52">
    <property type="entry name" value="LATE EMBRYOGENESIS ABUNDANT (LEA) HYDROXYPROLINE-RICH GLYCOPROTEIN FAMILY-RELATED"/>
    <property type="match status" value="1"/>
</dbReference>
<keyword evidence="5" id="KW-1185">Reference proteome</keyword>
<gene>
    <name evidence="4" type="ORF">CEPIT_LOCUS34698</name>
</gene>
<dbReference type="Proteomes" id="UP001152523">
    <property type="component" value="Unassembled WGS sequence"/>
</dbReference>
<evidence type="ECO:0000256" key="2">
    <source>
        <dbReference type="ARBA" id="ARBA00023136"/>
    </source>
</evidence>
<keyword evidence="3" id="KW-1133">Transmembrane helix</keyword>
<name>A0AAV0FKE2_9ASTE</name>
<dbReference type="AlphaFoldDB" id="A0AAV0FKE2"/>
<evidence type="ECO:0000256" key="3">
    <source>
        <dbReference type="SAM" id="Phobius"/>
    </source>
</evidence>
<proteinExistence type="predicted"/>
<reference evidence="4" key="1">
    <citation type="submission" date="2022-07" db="EMBL/GenBank/DDBJ databases">
        <authorList>
            <person name="Macas J."/>
            <person name="Novak P."/>
            <person name="Neumann P."/>
        </authorList>
    </citation>
    <scope>NUCLEOTIDE SEQUENCE</scope>
</reference>
<dbReference type="GO" id="GO:0098542">
    <property type="term" value="P:defense response to other organism"/>
    <property type="evidence" value="ECO:0007669"/>
    <property type="project" value="InterPro"/>
</dbReference>
<accession>A0AAV0FKE2</accession>
<comment type="subcellular location">
    <subcellularLocation>
        <location evidence="1">Membrane</location>
    </subcellularLocation>
</comment>
<comment type="caution">
    <text evidence="4">The sequence shown here is derived from an EMBL/GenBank/DDBJ whole genome shotgun (WGS) entry which is preliminary data.</text>
</comment>
<organism evidence="4 5">
    <name type="scientific">Cuscuta epithymum</name>
    <dbReference type="NCBI Taxonomy" id="186058"/>
    <lineage>
        <taxon>Eukaryota</taxon>
        <taxon>Viridiplantae</taxon>
        <taxon>Streptophyta</taxon>
        <taxon>Embryophyta</taxon>
        <taxon>Tracheophyta</taxon>
        <taxon>Spermatophyta</taxon>
        <taxon>Magnoliopsida</taxon>
        <taxon>eudicotyledons</taxon>
        <taxon>Gunneridae</taxon>
        <taxon>Pentapetalae</taxon>
        <taxon>asterids</taxon>
        <taxon>lamiids</taxon>
        <taxon>Solanales</taxon>
        <taxon>Convolvulaceae</taxon>
        <taxon>Cuscuteae</taxon>
        <taxon>Cuscuta</taxon>
        <taxon>Cuscuta subgen. Cuscuta</taxon>
    </lineage>
</organism>